<protein>
    <submittedName>
        <fullName evidence="2">Uncharacterized protein</fullName>
    </submittedName>
</protein>
<evidence type="ECO:0000313" key="1">
    <source>
        <dbReference type="Proteomes" id="UP000887563"/>
    </source>
</evidence>
<organism evidence="1 2">
    <name type="scientific">Meloidogyne incognita</name>
    <name type="common">Southern root-knot nematode worm</name>
    <name type="synonym">Oxyuris incognita</name>
    <dbReference type="NCBI Taxonomy" id="6306"/>
    <lineage>
        <taxon>Eukaryota</taxon>
        <taxon>Metazoa</taxon>
        <taxon>Ecdysozoa</taxon>
        <taxon>Nematoda</taxon>
        <taxon>Chromadorea</taxon>
        <taxon>Rhabditida</taxon>
        <taxon>Tylenchina</taxon>
        <taxon>Tylenchomorpha</taxon>
        <taxon>Tylenchoidea</taxon>
        <taxon>Meloidogynidae</taxon>
        <taxon>Meloidogyninae</taxon>
        <taxon>Meloidogyne</taxon>
        <taxon>Meloidogyne incognita group</taxon>
    </lineage>
</organism>
<keyword evidence="1" id="KW-1185">Reference proteome</keyword>
<reference evidence="2" key="1">
    <citation type="submission" date="2022-11" db="UniProtKB">
        <authorList>
            <consortium name="WormBaseParasite"/>
        </authorList>
    </citation>
    <scope>IDENTIFICATION</scope>
</reference>
<name>A0A914NHA4_MELIC</name>
<dbReference type="WBParaSite" id="Minc3s06475g39870">
    <property type="protein sequence ID" value="Minc3s06475g39870"/>
    <property type="gene ID" value="Minc3s06475g39870"/>
</dbReference>
<proteinExistence type="predicted"/>
<evidence type="ECO:0000313" key="2">
    <source>
        <dbReference type="WBParaSite" id="Minc3s06475g39870"/>
    </source>
</evidence>
<dbReference type="AlphaFoldDB" id="A0A914NHA4"/>
<dbReference type="Proteomes" id="UP000887563">
    <property type="component" value="Unplaced"/>
</dbReference>
<sequence length="74" mass="8013">MIGDVFQYKCFYAGCVHEGNKCDDNGRMCCYGFKCNNLSSKCEKCVVDGSEAACADKCCSGQCKGTTCICYSDV</sequence>
<accession>A0A914NHA4</accession>